<dbReference type="SUPFAM" id="SSF53474">
    <property type="entry name" value="alpha/beta-Hydrolases"/>
    <property type="match status" value="1"/>
</dbReference>
<evidence type="ECO:0000313" key="4">
    <source>
        <dbReference type="Proteomes" id="UP000048965"/>
    </source>
</evidence>
<gene>
    <name evidence="3" type="ORF">TPA0598_04_06040</name>
</gene>
<reference evidence="3 4" key="2">
    <citation type="journal article" date="2015" name="Stand. Genomic Sci.">
        <title>Draft genome sequence of marine-derived Streptomyces sp. TP-A0598, a producer of anti-MRSA antibiotic lydicamycins.</title>
        <authorList>
            <person name="Komaki H."/>
            <person name="Ichikawa N."/>
            <person name="Hosoyama A."/>
            <person name="Fujita N."/>
            <person name="Igarashi Y."/>
        </authorList>
    </citation>
    <scope>NUCLEOTIDE SEQUENCE [LARGE SCALE GENOMIC DNA]</scope>
    <source>
        <strain evidence="3 4">NBRC 110027</strain>
    </source>
</reference>
<organism evidence="3 4">
    <name type="scientific">Streptomyces lydicamycinicus</name>
    <dbReference type="NCBI Taxonomy" id="1546107"/>
    <lineage>
        <taxon>Bacteria</taxon>
        <taxon>Bacillati</taxon>
        <taxon>Actinomycetota</taxon>
        <taxon>Actinomycetes</taxon>
        <taxon>Kitasatosporales</taxon>
        <taxon>Streptomycetaceae</taxon>
        <taxon>Streptomyces</taxon>
    </lineage>
</organism>
<accession>A0A0P4R7V5</accession>
<dbReference type="PROSITE" id="PS51118">
    <property type="entry name" value="HTH_HXLR"/>
    <property type="match status" value="1"/>
</dbReference>
<feature type="region of interest" description="Disordered" evidence="1">
    <location>
        <begin position="101"/>
        <end position="120"/>
    </location>
</feature>
<dbReference type="GO" id="GO:0003824">
    <property type="term" value="F:catalytic activity"/>
    <property type="evidence" value="ECO:0007669"/>
    <property type="project" value="UniProtKB-ARBA"/>
</dbReference>
<feature type="compositionally biased region" description="Basic residues" evidence="1">
    <location>
        <begin position="102"/>
        <end position="114"/>
    </location>
</feature>
<comment type="caution">
    <text evidence="3">The sequence shown here is derived from an EMBL/GenBank/DDBJ whole genome shotgun (WGS) entry which is preliminary data.</text>
</comment>
<keyword evidence="4" id="KW-1185">Reference proteome</keyword>
<dbReference type="PRINTS" id="PR00111">
    <property type="entry name" value="ABHYDROLASE"/>
</dbReference>
<dbReference type="Pfam" id="PF01638">
    <property type="entry name" value="HxlR"/>
    <property type="match status" value="1"/>
</dbReference>
<feature type="domain" description="HTH hxlR-type" evidence="2">
    <location>
        <begin position="8"/>
        <end position="110"/>
    </location>
</feature>
<name>A0A0P4R7V5_9ACTN</name>
<protein>
    <recommendedName>
        <fullName evidence="2">HTH hxlR-type domain-containing protein</fullName>
    </recommendedName>
</protein>
<dbReference type="PANTHER" id="PTHR43798:SF33">
    <property type="entry name" value="HYDROLASE, PUTATIVE (AFU_ORTHOLOGUE AFUA_2G14860)-RELATED"/>
    <property type="match status" value="1"/>
</dbReference>
<proteinExistence type="predicted"/>
<evidence type="ECO:0000256" key="1">
    <source>
        <dbReference type="SAM" id="MobiDB-lite"/>
    </source>
</evidence>
<reference evidence="4" key="1">
    <citation type="submission" date="2014-09" db="EMBL/GenBank/DDBJ databases">
        <title>Whole genome shotgun sequence of Streptomyces sp. NBRC 110027.</title>
        <authorList>
            <person name="Komaki H."/>
            <person name="Ichikawa N."/>
            <person name="Katano-Makiyama Y."/>
            <person name="Hosoyama A."/>
            <person name="Hashimoto M."/>
            <person name="Uohara A."/>
            <person name="Kitahashi Y."/>
            <person name="Ohji S."/>
            <person name="Kimura A."/>
            <person name="Yamazoe A."/>
            <person name="Igarashi Y."/>
            <person name="Fujita N."/>
        </authorList>
    </citation>
    <scope>NUCLEOTIDE SEQUENCE [LARGE SCALE GENOMIC DNA]</scope>
    <source>
        <strain evidence="4">NBRC 110027</strain>
    </source>
</reference>
<dbReference type="OrthoDB" id="4944883at2"/>
<dbReference type="InterPro" id="IPR036388">
    <property type="entry name" value="WH-like_DNA-bd_sf"/>
</dbReference>
<dbReference type="GO" id="GO:0016020">
    <property type="term" value="C:membrane"/>
    <property type="evidence" value="ECO:0007669"/>
    <property type="project" value="TreeGrafter"/>
</dbReference>
<evidence type="ECO:0000313" key="3">
    <source>
        <dbReference type="EMBL" id="GAO08968.1"/>
    </source>
</evidence>
<dbReference type="InterPro" id="IPR036390">
    <property type="entry name" value="WH_DNA-bd_sf"/>
</dbReference>
<evidence type="ECO:0000259" key="2">
    <source>
        <dbReference type="PROSITE" id="PS51118"/>
    </source>
</evidence>
<dbReference type="PANTHER" id="PTHR43798">
    <property type="entry name" value="MONOACYLGLYCEROL LIPASE"/>
    <property type="match status" value="1"/>
</dbReference>
<dbReference type="Pfam" id="PF00561">
    <property type="entry name" value="Abhydrolase_1"/>
    <property type="match status" value="1"/>
</dbReference>
<dbReference type="Gene3D" id="3.40.50.1820">
    <property type="entry name" value="alpha/beta hydrolase"/>
    <property type="match status" value="1"/>
</dbReference>
<dbReference type="EMBL" id="BBNO01000004">
    <property type="protein sequence ID" value="GAO08968.1"/>
    <property type="molecule type" value="Genomic_DNA"/>
</dbReference>
<dbReference type="InterPro" id="IPR050266">
    <property type="entry name" value="AB_hydrolase_sf"/>
</dbReference>
<dbReference type="InterPro" id="IPR002577">
    <property type="entry name" value="HTH_HxlR"/>
</dbReference>
<dbReference type="InterPro" id="IPR029058">
    <property type="entry name" value="AB_hydrolase_fold"/>
</dbReference>
<dbReference type="Gene3D" id="1.10.10.10">
    <property type="entry name" value="Winged helix-like DNA-binding domain superfamily/Winged helix DNA-binding domain"/>
    <property type="match status" value="1"/>
</dbReference>
<dbReference type="InterPro" id="IPR000073">
    <property type="entry name" value="AB_hydrolase_1"/>
</dbReference>
<dbReference type="AlphaFoldDB" id="A0A0P4R7V5"/>
<dbReference type="RefSeq" id="WP_078885804.1">
    <property type="nucleotide sequence ID" value="NZ_BBNO01000004.1"/>
</dbReference>
<dbReference type="SUPFAM" id="SSF46785">
    <property type="entry name" value="Winged helix' DNA-binding domain"/>
    <property type="match status" value="1"/>
</dbReference>
<sequence>MAARPHPLPLTADADLIAAFEVLGQKWTGVILHTLATRPARYGELSAAIEHISTKVLADRLRELVGAGLVTHAQLPPGPATYTLTADGRALLPALEQLRSWSQHRPHPPRHSSRKATPMSARTLPEATFARTVLGSGPGLALAHGAGSSVAGTYGPILDGLAAHHTVVGVDYPGSGDTPRSATPLSLDDLADQLVAAAVAEGLETFAVSGYSLGGPVAIRAAARHPERVTALVLTATFPHRDNRLALALPVWRKLAESGNRALLAEYLTMMALGADALEAMPDEQLQQAIGFTAASVAEGTPEHAELAPRVDVRDDLPGIQAPTLVISTTQDRFTSTRLHRQLADTIPHAQLVEIATGHLPMVERPEEWRQLITDFLKQHSA</sequence>
<dbReference type="Proteomes" id="UP000048965">
    <property type="component" value="Unassembled WGS sequence"/>
</dbReference>